<dbReference type="SUPFAM" id="SSF47240">
    <property type="entry name" value="Ferritin-like"/>
    <property type="match status" value="1"/>
</dbReference>
<dbReference type="InterPro" id="IPR009078">
    <property type="entry name" value="Ferritin-like_SF"/>
</dbReference>
<dbReference type="Proteomes" id="UP001620514">
    <property type="component" value="Unassembled WGS sequence"/>
</dbReference>
<organism evidence="1 2">
    <name type="scientific">Caballeronia udeis</name>
    <dbReference type="NCBI Taxonomy" id="1232866"/>
    <lineage>
        <taxon>Bacteria</taxon>
        <taxon>Pseudomonadati</taxon>
        <taxon>Pseudomonadota</taxon>
        <taxon>Betaproteobacteria</taxon>
        <taxon>Burkholderiales</taxon>
        <taxon>Burkholderiaceae</taxon>
        <taxon>Caballeronia</taxon>
    </lineage>
</organism>
<dbReference type="InterPro" id="IPR052965">
    <property type="entry name" value="Pigment-catalase-like"/>
</dbReference>
<dbReference type="PANTHER" id="PTHR31694:SF26">
    <property type="entry name" value="OS05G0151100 PROTEIN"/>
    <property type="match status" value="1"/>
</dbReference>
<evidence type="ECO:0008006" key="3">
    <source>
        <dbReference type="Google" id="ProtNLM"/>
    </source>
</evidence>
<accession>A0ABW8MK29</accession>
<reference evidence="1 2" key="2">
    <citation type="submission" date="2024-11" db="EMBL/GenBank/DDBJ databases">
        <title>Using genomics to understand microbial adaptation to soil warming.</title>
        <authorList>
            <person name="Deangelis K.M. PhD."/>
        </authorList>
    </citation>
    <scope>NUCLEOTIDE SEQUENCE [LARGE SCALE GENOMIC DNA]</scope>
    <source>
        <strain evidence="1 2">GAS97</strain>
    </source>
</reference>
<comment type="caution">
    <text evidence="1">The sequence shown here is derived from an EMBL/GenBank/DDBJ whole genome shotgun (WGS) entry which is preliminary data.</text>
</comment>
<dbReference type="EMBL" id="JBIYDN010000012">
    <property type="protein sequence ID" value="MFK4444039.1"/>
    <property type="molecule type" value="Genomic_DNA"/>
</dbReference>
<proteinExistence type="predicted"/>
<keyword evidence="2" id="KW-1185">Reference proteome</keyword>
<sequence>MSEDSKVMDVLVQRADKLAKRRQFFRSAGGVGLGLIGGTILGACGGGSSGASAQSSGPTDPEILNFALNLEYLEATFYAYATTGAGLSASLMSGAGTAGTVIPGHAVTFSDPVVQAYANEIAKDELEHVTFLRMALGASAVAMPALDVGYQNPNGAFSKAAQAAGLVPAGTAFDPYLNDETFLLAAFIFEDVGVTAYKGAAPLISNPTYLSAAAGILAAEAYHAGLVRTVLYAKGIANPSLGLITSANAISAARDSLDNVGNDDQGISGATAGSSNIVPLDSNGLAFSRNYRNVLNIVYLTSAAVTQGGFFPVGVNGTLHMSA</sequence>
<dbReference type="PANTHER" id="PTHR31694">
    <property type="entry name" value="DESICCATION-LIKE PROTEIN"/>
    <property type="match status" value="1"/>
</dbReference>
<evidence type="ECO:0000313" key="2">
    <source>
        <dbReference type="Proteomes" id="UP001620514"/>
    </source>
</evidence>
<dbReference type="RefSeq" id="WP_404608972.1">
    <property type="nucleotide sequence ID" value="NZ_JBIYDN010000012.1"/>
</dbReference>
<gene>
    <name evidence="1" type="ORF">ABH943_004061</name>
</gene>
<name>A0ABW8MK29_9BURK</name>
<reference evidence="1 2" key="1">
    <citation type="submission" date="2024-10" db="EMBL/GenBank/DDBJ databases">
        <authorList>
            <person name="Deangelis K."/>
            <person name="Huntemann M."/>
            <person name="Clum A."/>
            <person name="Wang J."/>
            <person name="Palaniappan K."/>
            <person name="Ritter S."/>
            <person name="Chen I.-M."/>
            <person name="Stamatis D."/>
            <person name="Reddy T."/>
            <person name="O'Malley R."/>
            <person name="Daum C."/>
            <person name="Ng V."/>
            <person name="Ivanova N."/>
            <person name="Kyrpides N."/>
            <person name="Woyke T."/>
        </authorList>
    </citation>
    <scope>NUCLEOTIDE SEQUENCE [LARGE SCALE GENOMIC DNA]</scope>
    <source>
        <strain evidence="1 2">GAS97</strain>
    </source>
</reference>
<protein>
    <recommendedName>
        <fullName evidence="3">Ferritin-like domain-containing protein</fullName>
    </recommendedName>
</protein>
<dbReference type="Pfam" id="PF13668">
    <property type="entry name" value="Ferritin_2"/>
    <property type="match status" value="1"/>
</dbReference>
<evidence type="ECO:0000313" key="1">
    <source>
        <dbReference type="EMBL" id="MFK4444039.1"/>
    </source>
</evidence>